<proteinExistence type="predicted"/>
<dbReference type="EMBL" id="CAUYUJ010022710">
    <property type="protein sequence ID" value="CAK0912177.1"/>
    <property type="molecule type" value="Genomic_DNA"/>
</dbReference>
<feature type="region of interest" description="Disordered" evidence="1">
    <location>
        <begin position="183"/>
        <end position="225"/>
    </location>
</feature>
<feature type="region of interest" description="Disordered" evidence="1">
    <location>
        <begin position="1"/>
        <end position="29"/>
    </location>
</feature>
<protein>
    <submittedName>
        <fullName evidence="2">Uncharacterized protein</fullName>
    </submittedName>
</protein>
<evidence type="ECO:0000313" key="2">
    <source>
        <dbReference type="EMBL" id="CAK0912177.1"/>
    </source>
</evidence>
<feature type="compositionally biased region" description="Low complexity" evidence="1">
    <location>
        <begin position="202"/>
        <end position="217"/>
    </location>
</feature>
<evidence type="ECO:0000256" key="1">
    <source>
        <dbReference type="SAM" id="MobiDB-lite"/>
    </source>
</evidence>
<reference evidence="2" key="1">
    <citation type="submission" date="2023-10" db="EMBL/GenBank/DDBJ databases">
        <authorList>
            <person name="Chen Y."/>
            <person name="Shah S."/>
            <person name="Dougan E. K."/>
            <person name="Thang M."/>
            <person name="Chan C."/>
        </authorList>
    </citation>
    <scope>NUCLEOTIDE SEQUENCE [LARGE SCALE GENOMIC DNA]</scope>
</reference>
<name>A0ABN9YH14_9DINO</name>
<evidence type="ECO:0000313" key="3">
    <source>
        <dbReference type="Proteomes" id="UP001189429"/>
    </source>
</evidence>
<dbReference type="Proteomes" id="UP001189429">
    <property type="component" value="Unassembled WGS sequence"/>
</dbReference>
<accession>A0ABN9YH14</accession>
<organism evidence="2 3">
    <name type="scientific">Prorocentrum cordatum</name>
    <dbReference type="NCBI Taxonomy" id="2364126"/>
    <lineage>
        <taxon>Eukaryota</taxon>
        <taxon>Sar</taxon>
        <taxon>Alveolata</taxon>
        <taxon>Dinophyceae</taxon>
        <taxon>Prorocentrales</taxon>
        <taxon>Prorocentraceae</taxon>
        <taxon>Prorocentrum</taxon>
    </lineage>
</organism>
<comment type="caution">
    <text evidence="2">The sequence shown here is derived from an EMBL/GenBank/DDBJ whole genome shotgun (WGS) entry which is preliminary data.</text>
</comment>
<keyword evidence="3" id="KW-1185">Reference proteome</keyword>
<sequence length="275" mass="28559">MMARAGLLDGDPGGWQQRRSRAERTAARRRALGAADNGLAAARAERDAAQSELCTVRKCFEAVVGDSELADRIATLAPALSALLRGGGAPSAEEVLRRSVALHADAPEGVSIATAPCEDLRRLQESDRLEGRQFTEGRLGDATDLDISVEICVAEPATFGARGGLCEADVLLDELAPAAFDAWDPVSAPPETLSSDGGGEVAAASDAWDPDAAPPEALSSDGSEEGAIAEALAESSWSAMVEAIRGQTMARRLSEDVQESSRDAPLCVVLVPAVP</sequence>
<gene>
    <name evidence="2" type="ORF">PCOR1329_LOCUS85792</name>
</gene>